<dbReference type="Proteomes" id="UP000604475">
    <property type="component" value="Unassembled WGS sequence"/>
</dbReference>
<organism evidence="2 3">
    <name type="scientific">Frankia nepalensis</name>
    <dbReference type="NCBI Taxonomy" id="1836974"/>
    <lineage>
        <taxon>Bacteria</taxon>
        <taxon>Bacillati</taxon>
        <taxon>Actinomycetota</taxon>
        <taxon>Actinomycetes</taxon>
        <taxon>Frankiales</taxon>
        <taxon>Frankiaceae</taxon>
        <taxon>Frankia</taxon>
    </lineage>
</organism>
<dbReference type="AlphaFoldDB" id="A0A937RHF2"/>
<evidence type="ECO:0000313" key="3">
    <source>
        <dbReference type="Proteomes" id="UP000604475"/>
    </source>
</evidence>
<comment type="caution">
    <text evidence="2">The sequence shown here is derived from an EMBL/GenBank/DDBJ whole genome shotgun (WGS) entry which is preliminary data.</text>
</comment>
<keyword evidence="3" id="KW-1185">Reference proteome</keyword>
<accession>A0A937RHF2</accession>
<gene>
    <name evidence="2" type="ORF">I7412_18030</name>
</gene>
<sequence length="72" mass="7644">MSDTFARSAAWRRPSTADPKTVDSVEAAWQLPGVAVVLRGSLSQPTLISSGAWSAFLAAVKRGEYDRLPPAA</sequence>
<dbReference type="Pfam" id="PF04149">
    <property type="entry name" value="DUF397"/>
    <property type="match status" value="1"/>
</dbReference>
<reference evidence="2" key="1">
    <citation type="submission" date="2020-12" db="EMBL/GenBank/DDBJ databases">
        <title>Genomic characterization of non-nitrogen-fixing Frankia strains.</title>
        <authorList>
            <person name="Carlos-Shanley C."/>
            <person name="Guerra T."/>
            <person name="Hahn D."/>
        </authorList>
    </citation>
    <scope>NUCLEOTIDE SEQUENCE</scope>
    <source>
        <strain evidence="2">CN6</strain>
    </source>
</reference>
<name>A0A937RHF2_9ACTN</name>
<protein>
    <submittedName>
        <fullName evidence="2">DUF397 domain-containing protein</fullName>
    </submittedName>
</protein>
<evidence type="ECO:0000259" key="1">
    <source>
        <dbReference type="Pfam" id="PF04149"/>
    </source>
</evidence>
<dbReference type="InterPro" id="IPR007278">
    <property type="entry name" value="DUF397"/>
</dbReference>
<evidence type="ECO:0000313" key="2">
    <source>
        <dbReference type="EMBL" id="MBL7629020.1"/>
    </source>
</evidence>
<proteinExistence type="predicted"/>
<dbReference type="RefSeq" id="WP_203003970.1">
    <property type="nucleotide sequence ID" value="NZ_JADWYU010000179.1"/>
</dbReference>
<feature type="domain" description="DUF397" evidence="1">
    <location>
        <begin position="9"/>
        <end position="61"/>
    </location>
</feature>
<dbReference type="EMBL" id="JAEACQ010000203">
    <property type="protein sequence ID" value="MBL7629020.1"/>
    <property type="molecule type" value="Genomic_DNA"/>
</dbReference>